<comment type="caution">
    <text evidence="1">The sequence shown here is derived from an EMBL/GenBank/DDBJ whole genome shotgun (WGS) entry which is preliminary data.</text>
</comment>
<feature type="non-terminal residue" evidence="1">
    <location>
        <position position="91"/>
    </location>
</feature>
<evidence type="ECO:0000313" key="1">
    <source>
        <dbReference type="EMBL" id="GAH93606.1"/>
    </source>
</evidence>
<proteinExistence type="predicted"/>
<sequence>MKINSKLVYAERIDLIPSLTSKYYVLAKGRPNGVLEIVYMSLYASGDDKIKNAYRVMKVRGIEARIDNGDEVASGDCKPYDCPIYLTDNME</sequence>
<reference evidence="1" key="1">
    <citation type="journal article" date="2014" name="Front. Microbiol.">
        <title>High frequency of phylogenetically diverse reductive dehalogenase-homologous genes in deep subseafloor sedimentary metagenomes.</title>
        <authorList>
            <person name="Kawai M."/>
            <person name="Futagami T."/>
            <person name="Toyoda A."/>
            <person name="Takaki Y."/>
            <person name="Nishi S."/>
            <person name="Hori S."/>
            <person name="Arai W."/>
            <person name="Tsubouchi T."/>
            <person name="Morono Y."/>
            <person name="Uchiyama I."/>
            <person name="Ito T."/>
            <person name="Fujiyama A."/>
            <person name="Inagaki F."/>
            <person name="Takami H."/>
        </authorList>
    </citation>
    <scope>NUCLEOTIDE SEQUENCE</scope>
    <source>
        <strain evidence="1">Expedition CK06-06</strain>
    </source>
</reference>
<name>X1JFX9_9ZZZZ</name>
<gene>
    <name evidence="1" type="ORF">S03H2_70421</name>
</gene>
<accession>X1JFX9</accession>
<organism evidence="1">
    <name type="scientific">marine sediment metagenome</name>
    <dbReference type="NCBI Taxonomy" id="412755"/>
    <lineage>
        <taxon>unclassified sequences</taxon>
        <taxon>metagenomes</taxon>
        <taxon>ecological metagenomes</taxon>
    </lineage>
</organism>
<dbReference type="EMBL" id="BARU01046797">
    <property type="protein sequence ID" value="GAH93606.1"/>
    <property type="molecule type" value="Genomic_DNA"/>
</dbReference>
<protein>
    <submittedName>
        <fullName evidence="1">Uncharacterized protein</fullName>
    </submittedName>
</protein>
<dbReference type="AlphaFoldDB" id="X1JFX9"/>